<dbReference type="RefSeq" id="WP_162669087.1">
    <property type="nucleotide sequence ID" value="NZ_LR593886.1"/>
</dbReference>
<evidence type="ECO:0000313" key="3">
    <source>
        <dbReference type="EMBL" id="VTR94571.1"/>
    </source>
</evidence>
<feature type="signal peptide" evidence="1">
    <location>
        <begin position="1"/>
        <end position="21"/>
    </location>
</feature>
<keyword evidence="1" id="KW-0732">Signal</keyword>
<feature type="domain" description="3-keto-alpha-glucoside-1,2-lyase/3-keto-2-hydroxy-glucal hydratase" evidence="2">
    <location>
        <begin position="27"/>
        <end position="235"/>
    </location>
</feature>
<dbReference type="KEGG" id="gms:SOIL9_31430"/>
<evidence type="ECO:0000313" key="4">
    <source>
        <dbReference type="Proteomes" id="UP000464178"/>
    </source>
</evidence>
<reference evidence="3 4" key="1">
    <citation type="submission" date="2019-05" db="EMBL/GenBank/DDBJ databases">
        <authorList>
            <consortium name="Science for Life Laboratories"/>
        </authorList>
    </citation>
    <scope>NUCLEOTIDE SEQUENCE [LARGE SCALE GENOMIC DNA]</scope>
    <source>
        <strain evidence="3">Soil9</strain>
    </source>
</reference>
<dbReference type="AlphaFoldDB" id="A0A6P2CZZ6"/>
<name>A0A6P2CZZ6_9BACT</name>
<dbReference type="GO" id="GO:0016787">
    <property type="term" value="F:hydrolase activity"/>
    <property type="evidence" value="ECO:0007669"/>
    <property type="project" value="InterPro"/>
</dbReference>
<evidence type="ECO:0000259" key="2">
    <source>
        <dbReference type="Pfam" id="PF06439"/>
    </source>
</evidence>
<keyword evidence="4" id="KW-1185">Reference proteome</keyword>
<sequence>MLRAFVPVLAAVLALVPGSHAADPKPIEPFNGKDLKGWKLKDEKSNKWEVLALGAVDLDSKNPSQFVHTGASNTLIKDVLLVNMKSGTDIYTEAEFGDIALELEFMVPKGSNSGIYLMGKYEVQILDSFGKPDDKLTQGDLGALYSTAAPKKNVAKKPGEWQKFVIEFRAPKFEGDKKTANAKFIKVTLNDTVLHENVEVKQQTPGGLTGKERATGPLMLQGDHGPVAFRNIKITPKK</sequence>
<dbReference type="Pfam" id="PF06439">
    <property type="entry name" value="3keto-disac_hyd"/>
    <property type="match status" value="1"/>
</dbReference>
<dbReference type="Gene3D" id="2.60.120.560">
    <property type="entry name" value="Exo-inulinase, domain 1"/>
    <property type="match status" value="1"/>
</dbReference>
<accession>A0A6P2CZZ6</accession>
<proteinExistence type="predicted"/>
<gene>
    <name evidence="3" type="ORF">SOIL9_31430</name>
</gene>
<feature type="chain" id="PRO_5026787330" description="3-keto-alpha-glucoside-1,2-lyase/3-keto-2-hydroxy-glucal hydratase domain-containing protein" evidence="1">
    <location>
        <begin position="22"/>
        <end position="238"/>
    </location>
</feature>
<organism evidence="3 4">
    <name type="scientific">Gemmata massiliana</name>
    <dbReference type="NCBI Taxonomy" id="1210884"/>
    <lineage>
        <taxon>Bacteria</taxon>
        <taxon>Pseudomonadati</taxon>
        <taxon>Planctomycetota</taxon>
        <taxon>Planctomycetia</taxon>
        <taxon>Gemmatales</taxon>
        <taxon>Gemmataceae</taxon>
        <taxon>Gemmata</taxon>
    </lineage>
</organism>
<dbReference type="InterPro" id="IPR010496">
    <property type="entry name" value="AL/BT2_dom"/>
</dbReference>
<dbReference type="Proteomes" id="UP000464178">
    <property type="component" value="Chromosome"/>
</dbReference>
<protein>
    <recommendedName>
        <fullName evidence="2">3-keto-alpha-glucoside-1,2-lyase/3-keto-2-hydroxy-glucal hydratase domain-containing protein</fullName>
    </recommendedName>
</protein>
<evidence type="ECO:0000256" key="1">
    <source>
        <dbReference type="SAM" id="SignalP"/>
    </source>
</evidence>
<dbReference type="EMBL" id="LR593886">
    <property type="protein sequence ID" value="VTR94571.1"/>
    <property type="molecule type" value="Genomic_DNA"/>
</dbReference>